<reference evidence="3 4" key="1">
    <citation type="submission" date="2017-09" db="EMBL/GenBank/DDBJ databases">
        <title>Phase variable restriction modification systems are present in the genome sequences of periodontal pathogens Prevotella intermedia, Tannerella forsythia and Porphyromonas gingivalis.</title>
        <authorList>
            <person name="Haigh R.D."/>
            <person name="Crawford L."/>
            <person name="Ralph J."/>
            <person name="Wanford J."/>
            <person name="Vartoukian S.R."/>
            <person name="Hijazib K."/>
            <person name="Wade W."/>
            <person name="Oggioni M.R."/>
        </authorList>
    </citation>
    <scope>NUCLEOTIDE SEQUENCE [LARGE SCALE GENOMIC DNA]</scope>
    <source>
        <strain evidence="3 4">WW11663</strain>
    </source>
</reference>
<organism evidence="3 4">
    <name type="scientific">Tannerella forsythia</name>
    <name type="common">Bacteroides forsythus</name>
    <dbReference type="NCBI Taxonomy" id="28112"/>
    <lineage>
        <taxon>Bacteria</taxon>
        <taxon>Pseudomonadati</taxon>
        <taxon>Bacteroidota</taxon>
        <taxon>Bacteroidia</taxon>
        <taxon>Bacteroidales</taxon>
        <taxon>Tannerellaceae</taxon>
        <taxon>Tannerella</taxon>
    </lineage>
</organism>
<evidence type="ECO:0000259" key="2">
    <source>
        <dbReference type="PROSITE" id="PS50983"/>
    </source>
</evidence>
<dbReference type="SUPFAM" id="SSF53807">
    <property type="entry name" value="Helical backbone' metal receptor"/>
    <property type="match status" value="1"/>
</dbReference>
<dbReference type="InterPro" id="IPR002491">
    <property type="entry name" value="ABC_transptr_periplasmic_BD"/>
</dbReference>
<feature type="coiled-coil region" evidence="1">
    <location>
        <begin position="224"/>
        <end position="251"/>
    </location>
</feature>
<dbReference type="PROSITE" id="PS51257">
    <property type="entry name" value="PROKAR_LIPOPROTEIN"/>
    <property type="match status" value="1"/>
</dbReference>
<evidence type="ECO:0000313" key="4">
    <source>
        <dbReference type="Proteomes" id="UP000219259"/>
    </source>
</evidence>
<gene>
    <name evidence="3" type="ORF">CLI86_07730</name>
</gene>
<keyword evidence="1" id="KW-0175">Coiled coil</keyword>
<accession>A0A2A6E7T4</accession>
<dbReference type="AlphaFoldDB" id="A0A2A6E7T4"/>
<dbReference type="GO" id="GO:0071281">
    <property type="term" value="P:cellular response to iron ion"/>
    <property type="evidence" value="ECO:0007669"/>
    <property type="project" value="TreeGrafter"/>
</dbReference>
<evidence type="ECO:0000313" key="3">
    <source>
        <dbReference type="EMBL" id="PDP43605.1"/>
    </source>
</evidence>
<evidence type="ECO:0000256" key="1">
    <source>
        <dbReference type="SAM" id="Coils"/>
    </source>
</evidence>
<dbReference type="PANTHER" id="PTHR30535">
    <property type="entry name" value="VITAMIN B12-BINDING PROTEIN"/>
    <property type="match status" value="1"/>
</dbReference>
<proteinExistence type="predicted"/>
<protein>
    <submittedName>
        <fullName evidence="3">Iron ABC transporter substrate-binding protein</fullName>
    </submittedName>
</protein>
<dbReference type="Gene3D" id="3.40.50.1980">
    <property type="entry name" value="Nitrogenase molybdenum iron protein domain"/>
    <property type="match status" value="2"/>
</dbReference>
<comment type="caution">
    <text evidence="3">The sequence shown here is derived from an EMBL/GenBank/DDBJ whole genome shotgun (WGS) entry which is preliminary data.</text>
</comment>
<name>A0A2A6E7T4_TANFO</name>
<dbReference type="InterPro" id="IPR050902">
    <property type="entry name" value="ABC_Transporter_SBP"/>
</dbReference>
<dbReference type="EMBL" id="NSLJ01000017">
    <property type="protein sequence ID" value="PDP43605.1"/>
    <property type="molecule type" value="Genomic_DNA"/>
</dbReference>
<sequence length="391" mass="44733">MKEQQWIIIEMKKKWIVCIMLMLWASCQQTGKRQTEKSTGDATDKERTEQMRTRYAQGFRITSSGKIWLVDIQDPQKEEGASYHYALVPKAEKGLPIPDNYEPIPIPISKVVCMTSLQLSNFIKLGRQYLVTGITSTRHLFDSKMNEQLKTGQTRKIGIEGNFDTEIIIGMDPEIILISPFKRGGYEALKETGVPLIPHLGYKELTPLGQAEWIRLIGLLTGCEEEANQCFDEIERKYNELKALTAHVEKRPVVFSGEMRGGNWYAVGGKSFLAQQFRDAGADYFLKDDTHSGGLTLDFEAVYSQAEGAQYWRIVNSFDGAFSYDALRKEDNRYADFNAFRNKGVIYCNLRKQPFYESAPSQPEVILADLIRVFHPDLLPDYEPVYYQLLK</sequence>
<feature type="domain" description="Fe/B12 periplasmic-binding" evidence="2">
    <location>
        <begin position="110"/>
        <end position="378"/>
    </location>
</feature>
<dbReference type="PROSITE" id="PS50983">
    <property type="entry name" value="FE_B12_PBP"/>
    <property type="match status" value="1"/>
</dbReference>
<dbReference type="PANTHER" id="PTHR30535:SF34">
    <property type="entry name" value="MOLYBDATE-BINDING PROTEIN MOLA"/>
    <property type="match status" value="1"/>
</dbReference>
<dbReference type="Pfam" id="PF01497">
    <property type="entry name" value="Peripla_BP_2"/>
    <property type="match status" value="1"/>
</dbReference>
<dbReference type="Proteomes" id="UP000219259">
    <property type="component" value="Unassembled WGS sequence"/>
</dbReference>